<feature type="domain" description="AAA" evidence="1">
    <location>
        <begin position="1"/>
        <end position="176"/>
    </location>
</feature>
<protein>
    <submittedName>
        <fullName evidence="2">Soj-like protein</fullName>
        <ecNumber evidence="2">3.6.-.-</ecNumber>
    </submittedName>
</protein>
<dbReference type="CDD" id="cd02042">
    <property type="entry name" value="ParAB_family"/>
    <property type="match status" value="1"/>
</dbReference>
<dbReference type="Gene3D" id="3.40.50.300">
    <property type="entry name" value="P-loop containing nucleotide triphosphate hydrolases"/>
    <property type="match status" value="1"/>
</dbReference>
<dbReference type="RefSeq" id="WP_145251776.1">
    <property type="nucleotide sequence ID" value="NZ_CP036278.1"/>
</dbReference>
<dbReference type="EMBL" id="CP036278">
    <property type="protein sequence ID" value="QDU59099.1"/>
    <property type="molecule type" value="Genomic_DNA"/>
</dbReference>
<dbReference type="PANTHER" id="PTHR13696:SF52">
    <property type="entry name" value="PARA FAMILY PROTEIN CT_582"/>
    <property type="match status" value="1"/>
</dbReference>
<evidence type="ECO:0000313" key="2">
    <source>
        <dbReference type="EMBL" id="QDU59099.1"/>
    </source>
</evidence>
<dbReference type="Pfam" id="PF13614">
    <property type="entry name" value="AAA_31"/>
    <property type="match status" value="1"/>
</dbReference>
<dbReference type="AlphaFoldDB" id="A0A518AWI4"/>
<dbReference type="FunFam" id="3.40.50.300:FF:000285">
    <property type="entry name" value="Sporulation initiation inhibitor Soj"/>
    <property type="match status" value="1"/>
</dbReference>
<dbReference type="SUPFAM" id="SSF52540">
    <property type="entry name" value="P-loop containing nucleoside triphosphate hydrolases"/>
    <property type="match status" value="1"/>
</dbReference>
<dbReference type="KEGG" id="amuc:Pan181_53400"/>
<dbReference type="OrthoDB" id="9815116at2"/>
<dbReference type="GO" id="GO:0016787">
    <property type="term" value="F:hydrolase activity"/>
    <property type="evidence" value="ECO:0007669"/>
    <property type="project" value="UniProtKB-KW"/>
</dbReference>
<dbReference type="InterPro" id="IPR025669">
    <property type="entry name" value="AAA_dom"/>
</dbReference>
<keyword evidence="3" id="KW-1185">Reference proteome</keyword>
<reference evidence="2 3" key="1">
    <citation type="submission" date="2019-02" db="EMBL/GenBank/DDBJ databases">
        <title>Deep-cultivation of Planctomycetes and their phenomic and genomic characterization uncovers novel biology.</title>
        <authorList>
            <person name="Wiegand S."/>
            <person name="Jogler M."/>
            <person name="Boedeker C."/>
            <person name="Pinto D."/>
            <person name="Vollmers J."/>
            <person name="Rivas-Marin E."/>
            <person name="Kohn T."/>
            <person name="Peeters S.H."/>
            <person name="Heuer A."/>
            <person name="Rast P."/>
            <person name="Oberbeckmann S."/>
            <person name="Bunk B."/>
            <person name="Jeske O."/>
            <person name="Meyerdierks A."/>
            <person name="Storesund J.E."/>
            <person name="Kallscheuer N."/>
            <person name="Luecker S."/>
            <person name="Lage O.M."/>
            <person name="Pohl T."/>
            <person name="Merkel B.J."/>
            <person name="Hornburger P."/>
            <person name="Mueller R.-W."/>
            <person name="Bruemmer F."/>
            <person name="Labrenz M."/>
            <person name="Spormann A.M."/>
            <person name="Op den Camp H."/>
            <person name="Overmann J."/>
            <person name="Amann R."/>
            <person name="Jetten M.S.M."/>
            <person name="Mascher T."/>
            <person name="Medema M.H."/>
            <person name="Devos D.P."/>
            <person name="Kaster A.-K."/>
            <person name="Ovreas L."/>
            <person name="Rohde M."/>
            <person name="Galperin M.Y."/>
            <person name="Jogler C."/>
        </authorList>
    </citation>
    <scope>NUCLEOTIDE SEQUENCE [LARGE SCALE GENOMIC DNA]</scope>
    <source>
        <strain evidence="2 3">Pan181</strain>
    </source>
</reference>
<sequence length="288" mass="30909">MRSIAIINQKGGVGKTTTAVNLSAGLAKAGKRVGLVDLDPQAHATLHVGVDPRSPRNTTYHLLTGDAEFAGMWRTVDDGLKVAAAHLDLAAAEIELAGVVGREVILRDKLAKVADDLDYLIIDCPPSLGLLTLNALAAVEDVFLPLQPHFLALHGLSKLMQTVGLVASRLNDRLRMAGVVLCLYESGTRLANEVASDVDDYFSRLRDEGPVWQHVRLFSSRVRRNIRLAEAPSFGQSIFGYDATSAGASDYQALTSEVLSYYAGRALLETTTAPSPAPPVLVDQRRAA</sequence>
<dbReference type="InterPro" id="IPR050678">
    <property type="entry name" value="DNA_Partitioning_ATPase"/>
</dbReference>
<dbReference type="InterPro" id="IPR027417">
    <property type="entry name" value="P-loop_NTPase"/>
</dbReference>
<dbReference type="EC" id="3.6.-.-" evidence="2"/>
<gene>
    <name evidence="2" type="ORF">Pan181_53400</name>
</gene>
<name>A0A518AWI4_9BACT</name>
<evidence type="ECO:0000313" key="3">
    <source>
        <dbReference type="Proteomes" id="UP000315750"/>
    </source>
</evidence>
<accession>A0A518AWI4</accession>
<dbReference type="PANTHER" id="PTHR13696">
    <property type="entry name" value="P-LOOP CONTAINING NUCLEOSIDE TRIPHOSPHATE HYDROLASE"/>
    <property type="match status" value="1"/>
</dbReference>
<proteinExistence type="predicted"/>
<organism evidence="2 3">
    <name type="scientific">Aeoliella mucimassa</name>
    <dbReference type="NCBI Taxonomy" id="2527972"/>
    <lineage>
        <taxon>Bacteria</taxon>
        <taxon>Pseudomonadati</taxon>
        <taxon>Planctomycetota</taxon>
        <taxon>Planctomycetia</taxon>
        <taxon>Pirellulales</taxon>
        <taxon>Lacipirellulaceae</taxon>
        <taxon>Aeoliella</taxon>
    </lineage>
</organism>
<keyword evidence="2" id="KW-0378">Hydrolase</keyword>
<dbReference type="Proteomes" id="UP000315750">
    <property type="component" value="Chromosome"/>
</dbReference>
<evidence type="ECO:0000259" key="1">
    <source>
        <dbReference type="Pfam" id="PF13614"/>
    </source>
</evidence>